<feature type="transmembrane region" description="Helical" evidence="2">
    <location>
        <begin position="38"/>
        <end position="58"/>
    </location>
</feature>
<sequence>MSDNPPDRPGVAAPPPPPAPPAPPITGGPSRRPGKRTLTAAAVAAVLLVGGGTTWWALADDDPMNHVEVSGGKLVESKNSLLGDGEECDDSDSYAYNDCDSDTAYEFIYKITNEGDEPANYAVIVNGFDKDGEFVGQAYVSATHLAPGKTDADTGDFDEYSELDDDRGLSDIASVEIAHVERISLAS</sequence>
<dbReference type="EMBL" id="CP108222">
    <property type="protein sequence ID" value="WTT19092.1"/>
    <property type="molecule type" value="Genomic_DNA"/>
</dbReference>
<evidence type="ECO:0000256" key="1">
    <source>
        <dbReference type="SAM" id="MobiDB-lite"/>
    </source>
</evidence>
<dbReference type="AlphaFoldDB" id="A0AAU2A332"/>
<accession>A0AAU2A332</accession>
<reference evidence="3" key="1">
    <citation type="submission" date="2022-10" db="EMBL/GenBank/DDBJ databases">
        <title>The complete genomes of actinobacterial strains from the NBC collection.</title>
        <authorList>
            <person name="Joergensen T.S."/>
            <person name="Alvarez Arevalo M."/>
            <person name="Sterndorff E.B."/>
            <person name="Faurdal D."/>
            <person name="Vuksanovic O."/>
            <person name="Mourched A.-S."/>
            <person name="Charusanti P."/>
            <person name="Shaw S."/>
            <person name="Blin K."/>
            <person name="Weber T."/>
        </authorList>
    </citation>
    <scope>NUCLEOTIDE SEQUENCE</scope>
    <source>
        <strain evidence="3">NBC_00093</strain>
    </source>
</reference>
<dbReference type="NCBIfam" id="NF038353">
    <property type="entry name" value="FxLYD_dom"/>
    <property type="match status" value="1"/>
</dbReference>
<feature type="region of interest" description="Disordered" evidence="1">
    <location>
        <begin position="1"/>
        <end position="36"/>
    </location>
</feature>
<gene>
    <name evidence="3" type="ORF">OHA22_27950</name>
</gene>
<feature type="compositionally biased region" description="Pro residues" evidence="1">
    <location>
        <begin position="12"/>
        <end position="26"/>
    </location>
</feature>
<keyword evidence="2" id="KW-1133">Transmembrane helix</keyword>
<proteinExistence type="predicted"/>
<keyword evidence="2" id="KW-0472">Membrane</keyword>
<name>A0AAU2A332_9ACTN</name>
<evidence type="ECO:0000313" key="3">
    <source>
        <dbReference type="EMBL" id="WTT19092.1"/>
    </source>
</evidence>
<keyword evidence="2" id="KW-0812">Transmembrane</keyword>
<protein>
    <submittedName>
        <fullName evidence="3">FxLYD domain-containing protein</fullName>
    </submittedName>
</protein>
<organism evidence="3">
    <name type="scientific">Streptomyces sp. NBC_00093</name>
    <dbReference type="NCBI Taxonomy" id="2975649"/>
    <lineage>
        <taxon>Bacteria</taxon>
        <taxon>Bacillati</taxon>
        <taxon>Actinomycetota</taxon>
        <taxon>Actinomycetes</taxon>
        <taxon>Kitasatosporales</taxon>
        <taxon>Streptomycetaceae</taxon>
        <taxon>Streptomyces</taxon>
    </lineage>
</organism>
<evidence type="ECO:0000256" key="2">
    <source>
        <dbReference type="SAM" id="Phobius"/>
    </source>
</evidence>
<dbReference type="InterPro" id="IPR047676">
    <property type="entry name" value="FxLYD_dom"/>
</dbReference>